<evidence type="ECO:0000256" key="2">
    <source>
        <dbReference type="ARBA" id="ARBA00022771"/>
    </source>
</evidence>
<dbReference type="InterPro" id="IPR013083">
    <property type="entry name" value="Znf_RING/FYVE/PHD"/>
</dbReference>
<organism evidence="7 8">
    <name type="scientific">Basidiobolus ranarum</name>
    <dbReference type="NCBI Taxonomy" id="34480"/>
    <lineage>
        <taxon>Eukaryota</taxon>
        <taxon>Fungi</taxon>
        <taxon>Fungi incertae sedis</taxon>
        <taxon>Zoopagomycota</taxon>
        <taxon>Entomophthoromycotina</taxon>
        <taxon>Basidiobolomycetes</taxon>
        <taxon>Basidiobolales</taxon>
        <taxon>Basidiobolaceae</taxon>
        <taxon>Basidiobolus</taxon>
    </lineage>
</organism>
<dbReference type="Gene3D" id="3.30.40.10">
    <property type="entry name" value="Zinc/RING finger domain, C3HC4 (zinc finger)"/>
    <property type="match status" value="1"/>
</dbReference>
<keyword evidence="3" id="KW-0862">Zinc</keyword>
<dbReference type="PANTHER" id="PTHR45931:SF3">
    <property type="entry name" value="RING ZINC FINGER-CONTAINING PROTEIN"/>
    <property type="match status" value="1"/>
</dbReference>
<dbReference type="InterPro" id="IPR051834">
    <property type="entry name" value="RING_finger_E3_ligase"/>
</dbReference>
<keyword evidence="1" id="KW-0479">Metal-binding</keyword>
<dbReference type="SMART" id="SM00184">
    <property type="entry name" value="RING"/>
    <property type="match status" value="1"/>
</dbReference>
<accession>A0ABR2VWG3</accession>
<comment type="caution">
    <text evidence="7">The sequence shown here is derived from an EMBL/GenBank/DDBJ whole genome shotgun (WGS) entry which is preliminary data.</text>
</comment>
<keyword evidence="8" id="KW-1185">Reference proteome</keyword>
<feature type="region of interest" description="Disordered" evidence="5">
    <location>
        <begin position="43"/>
        <end position="109"/>
    </location>
</feature>
<evidence type="ECO:0000313" key="7">
    <source>
        <dbReference type="EMBL" id="KAK9707933.1"/>
    </source>
</evidence>
<feature type="compositionally biased region" description="Polar residues" evidence="5">
    <location>
        <begin position="100"/>
        <end position="109"/>
    </location>
</feature>
<feature type="region of interest" description="Disordered" evidence="5">
    <location>
        <begin position="237"/>
        <end position="256"/>
    </location>
</feature>
<dbReference type="PROSITE" id="PS50089">
    <property type="entry name" value="ZF_RING_2"/>
    <property type="match status" value="1"/>
</dbReference>
<evidence type="ECO:0000313" key="8">
    <source>
        <dbReference type="Proteomes" id="UP001479436"/>
    </source>
</evidence>
<feature type="region of interest" description="Disordered" evidence="5">
    <location>
        <begin position="1"/>
        <end position="21"/>
    </location>
</feature>
<gene>
    <name evidence="7" type="ORF">K7432_009929</name>
</gene>
<proteinExistence type="predicted"/>
<evidence type="ECO:0000256" key="5">
    <source>
        <dbReference type="SAM" id="MobiDB-lite"/>
    </source>
</evidence>
<feature type="compositionally biased region" description="Polar residues" evidence="5">
    <location>
        <begin position="8"/>
        <end position="21"/>
    </location>
</feature>
<name>A0ABR2VWG3_9FUNG</name>
<dbReference type="SUPFAM" id="SSF57850">
    <property type="entry name" value="RING/U-box"/>
    <property type="match status" value="1"/>
</dbReference>
<dbReference type="Pfam" id="PF13639">
    <property type="entry name" value="zf-RING_2"/>
    <property type="match status" value="1"/>
</dbReference>
<feature type="compositionally biased region" description="Basic and acidic residues" evidence="5">
    <location>
        <begin position="82"/>
        <end position="97"/>
    </location>
</feature>
<dbReference type="PANTHER" id="PTHR45931">
    <property type="entry name" value="SI:CH211-59O9.10"/>
    <property type="match status" value="1"/>
</dbReference>
<evidence type="ECO:0000256" key="1">
    <source>
        <dbReference type="ARBA" id="ARBA00022723"/>
    </source>
</evidence>
<keyword evidence="2 4" id="KW-0863">Zinc-finger</keyword>
<feature type="compositionally biased region" description="Polar residues" evidence="5">
    <location>
        <begin position="245"/>
        <end position="256"/>
    </location>
</feature>
<dbReference type="Proteomes" id="UP001479436">
    <property type="component" value="Unassembled WGS sequence"/>
</dbReference>
<evidence type="ECO:0000256" key="4">
    <source>
        <dbReference type="PROSITE-ProRule" id="PRU00175"/>
    </source>
</evidence>
<sequence length="256" mass="27889">MDGERLNSSENHVPQINMDSGGNAQMVPVIIVGIRGVNAANSRTEISPEHTPSETAQNLFGSNFPMANTESSEDESPESTNEPDHHLDHSSTEHEGEGENQPNPSPTQSRSYIIYVIGGTYPSNHPLLTTALSDNPTYEDLLLLSSFIGPARPPTTTQSEIEANLPLGTYDSSISGVQGFQILNPESCQVCLCEYEDQDRLRILNCHHAYHQNCIDKWLVEGANNCPICRGTGVETKSKAKSSGEESTMENISTVM</sequence>
<reference evidence="7 8" key="1">
    <citation type="submission" date="2023-04" db="EMBL/GenBank/DDBJ databases">
        <title>Genome of Basidiobolus ranarum AG-B5.</title>
        <authorList>
            <person name="Stajich J.E."/>
            <person name="Carter-House D."/>
            <person name="Gryganskyi A."/>
        </authorList>
    </citation>
    <scope>NUCLEOTIDE SEQUENCE [LARGE SCALE GENOMIC DNA]</scope>
    <source>
        <strain evidence="7 8">AG-B5</strain>
    </source>
</reference>
<dbReference type="EMBL" id="JASJQH010007522">
    <property type="protein sequence ID" value="KAK9707933.1"/>
    <property type="molecule type" value="Genomic_DNA"/>
</dbReference>
<evidence type="ECO:0000259" key="6">
    <source>
        <dbReference type="PROSITE" id="PS50089"/>
    </source>
</evidence>
<protein>
    <recommendedName>
        <fullName evidence="6">RING-type domain-containing protein</fullName>
    </recommendedName>
</protein>
<feature type="domain" description="RING-type" evidence="6">
    <location>
        <begin position="188"/>
        <end position="230"/>
    </location>
</feature>
<dbReference type="InterPro" id="IPR001841">
    <property type="entry name" value="Znf_RING"/>
</dbReference>
<evidence type="ECO:0000256" key="3">
    <source>
        <dbReference type="ARBA" id="ARBA00022833"/>
    </source>
</evidence>